<dbReference type="InterPro" id="IPR025282">
    <property type="entry name" value="DUF4214"/>
</dbReference>
<dbReference type="Pfam" id="PF13946">
    <property type="entry name" value="DUF4214"/>
    <property type="match status" value="1"/>
</dbReference>
<dbReference type="RefSeq" id="WP_147881999.1">
    <property type="nucleotide sequence ID" value="NZ_CP058353.1"/>
</dbReference>
<evidence type="ECO:0000313" key="3">
    <source>
        <dbReference type="Proteomes" id="UP000321126"/>
    </source>
</evidence>
<name>A0A5C7CDV1_SERMA</name>
<gene>
    <name evidence="2" type="ORF">FOT62_03715</name>
</gene>
<sequence length="1034" mass="110774">MSLLSSQQDVAILFYATLGKKADSAALNFFARQLESGQYSRDQLAEKFIQSQDGHHRYDGLTTSQKIQYIYKNTTGADPAPDLLATLVAQANAGKTLGLITKDLIAGVKSYMGDAAAPVAQQQHLFDIIDTTLHPALSPYPANAEAAADIQALFYIVGSLAVAEGVNYWSQVLATGKADASYIAGRFVDTRSALTTLSNEDFVKTVYKNTFGVDAGASELANYVTGLNNHTETRGDVIMRLIADIRNDTAHAAAKQAFLNATHVYAAGEMAAANYQESVALLFLQLGKKATLESTGLDSYSKFLAAGNSELDLLTILAKSSPFKDAADFARIYHELYYGPALSELQKQAILLKAGNNPLQATLNILHAFRNGEAPLEGGVSPSHEQLVNLEYKIGSELGYQIRGNVTMSNADGTLNGSLNTGKQHALSHAEISQLREITLNAEIGSAVDLSFAKSLQKVTLQGDFATSEAMLQSLRNLNVTLFLSEGNLLNAPEGINFSNVKNSTVVADRLDMTTAAAQINLAAGKHQLVWQGNATADSGNRVSRDFKATALNSDPETSYYSVSANFFTKVVHLTASVGGGYDAEITNNVNQFLYFNYVDLTHYRGTGEIYLNGQRVATEGNKVFDFGLFTQEATVSHPIYGNINSLKQGEMAQPNASQNATGSAGGVITAYSGDLTLLNVSSGQFTLGGDLTAKSRIHISDTAHSDDSFKLFFTDTASHTVTNLNMGTFSFTSNHKETLEIRMGSNLDIVQNRTLTLSGGDNSISTLMLSGYMYTGDKPLVLNLTVAADFSDNLKTIIGSEFTDERRYYSDMKLFLVAEKGGTGGGAFYNTLNTLANKDDFAHVIAELAGDQLTVDRTGLTVYKADVKGNTTLDSAGTLHFTDSKIDNMVTLNTGYANSVISVGETDNPWVFSKTGDKTATLYGSATTQAELQNAFSGLNATDNAQALFSQVLAKITNGASTNNLAEVGLLKLDKSLYVIVDSNHNHSFDADDVVFSIGNQDPYLAAVSLHYHSPAVTVNGVAAENSLPEAFA</sequence>
<evidence type="ECO:0000259" key="1">
    <source>
        <dbReference type="Pfam" id="PF13946"/>
    </source>
</evidence>
<comment type="caution">
    <text evidence="2">The sequence shown here is derived from an EMBL/GenBank/DDBJ whole genome shotgun (WGS) entry which is preliminary data.</text>
</comment>
<feature type="domain" description="DUF4214" evidence="1">
    <location>
        <begin position="196"/>
        <end position="239"/>
    </location>
</feature>
<accession>A0A5C7CDV1</accession>
<organism evidence="2 3">
    <name type="scientific">Serratia marcescens</name>
    <dbReference type="NCBI Taxonomy" id="615"/>
    <lineage>
        <taxon>Bacteria</taxon>
        <taxon>Pseudomonadati</taxon>
        <taxon>Pseudomonadota</taxon>
        <taxon>Gammaproteobacteria</taxon>
        <taxon>Enterobacterales</taxon>
        <taxon>Yersiniaceae</taxon>
        <taxon>Serratia</taxon>
    </lineage>
</organism>
<proteinExistence type="predicted"/>
<dbReference type="Proteomes" id="UP000321126">
    <property type="component" value="Unassembled WGS sequence"/>
</dbReference>
<evidence type="ECO:0000313" key="2">
    <source>
        <dbReference type="EMBL" id="TXE36101.1"/>
    </source>
</evidence>
<dbReference type="EMBL" id="VOUQ01000002">
    <property type="protein sequence ID" value="TXE36101.1"/>
    <property type="molecule type" value="Genomic_DNA"/>
</dbReference>
<dbReference type="AlphaFoldDB" id="A0A5C7CDV1"/>
<protein>
    <submittedName>
        <fullName evidence="2">DUF4214 domain-containing protein</fullName>
    </submittedName>
</protein>
<reference evidence="2 3" key="1">
    <citation type="submission" date="2019-07" db="EMBL/GenBank/DDBJ databases">
        <title>Serratia strains were isolated from fresh produce.</title>
        <authorList>
            <person name="Cho G.-S."/>
            <person name="Stein M."/>
            <person name="Lee W."/>
            <person name="Suh S.H."/>
            <person name="Franz C.M.A.P."/>
        </authorList>
    </citation>
    <scope>NUCLEOTIDE SEQUENCE [LARGE SCALE GENOMIC DNA]</scope>
    <source>
        <strain evidence="2 3">S16</strain>
    </source>
</reference>